<organism evidence="3 4">
    <name type="scientific">Pseudosporangium ferrugineum</name>
    <dbReference type="NCBI Taxonomy" id="439699"/>
    <lineage>
        <taxon>Bacteria</taxon>
        <taxon>Bacillati</taxon>
        <taxon>Actinomycetota</taxon>
        <taxon>Actinomycetes</taxon>
        <taxon>Micromonosporales</taxon>
        <taxon>Micromonosporaceae</taxon>
        <taxon>Pseudosporangium</taxon>
    </lineage>
</organism>
<gene>
    <name evidence="2" type="primary">def</name>
    <name evidence="3" type="ORF">CLV70_107177</name>
</gene>
<dbReference type="GO" id="GO:0006412">
    <property type="term" value="P:translation"/>
    <property type="evidence" value="ECO:0007669"/>
    <property type="project" value="UniProtKB-UniRule"/>
</dbReference>
<protein>
    <recommendedName>
        <fullName evidence="2">Peptide deformylase</fullName>
        <shortName evidence="2">PDF</shortName>
        <ecNumber evidence="2">3.5.1.88</ecNumber>
    </recommendedName>
    <alternativeName>
        <fullName evidence="2">Polypeptide deformylase</fullName>
    </alternativeName>
</protein>
<feature type="binding site" evidence="2">
    <location>
        <position position="120"/>
    </location>
    <ligand>
        <name>Fe cation</name>
        <dbReference type="ChEBI" id="CHEBI:24875"/>
    </ligand>
</feature>
<feature type="binding site" evidence="2">
    <location>
        <position position="167"/>
    </location>
    <ligand>
        <name>Fe cation</name>
        <dbReference type="ChEBI" id="CHEBI:24875"/>
    </ligand>
</feature>
<feature type="binding site" evidence="2">
    <location>
        <position position="163"/>
    </location>
    <ligand>
        <name>Fe cation</name>
        <dbReference type="ChEBI" id="CHEBI:24875"/>
    </ligand>
</feature>
<comment type="similarity">
    <text evidence="1 2">Belongs to the polypeptide deformylase family.</text>
</comment>
<dbReference type="SUPFAM" id="SSF56420">
    <property type="entry name" value="Peptide deformylase"/>
    <property type="match status" value="1"/>
</dbReference>
<keyword evidence="2" id="KW-0479">Metal-binding</keyword>
<name>A0A2T0S626_9ACTN</name>
<accession>A0A2T0S626</accession>
<proteinExistence type="inferred from homology"/>
<dbReference type="AlphaFoldDB" id="A0A2T0S626"/>
<keyword evidence="2" id="KW-0648">Protein biosynthesis</keyword>
<reference evidence="3 4" key="1">
    <citation type="submission" date="2018-03" db="EMBL/GenBank/DDBJ databases">
        <title>Genomic Encyclopedia of Archaeal and Bacterial Type Strains, Phase II (KMG-II): from individual species to whole genera.</title>
        <authorList>
            <person name="Goeker M."/>
        </authorList>
    </citation>
    <scope>NUCLEOTIDE SEQUENCE [LARGE SCALE GENOMIC DNA]</scope>
    <source>
        <strain evidence="3 4">DSM 45348</strain>
    </source>
</reference>
<dbReference type="RefSeq" id="WP_106127469.1">
    <property type="nucleotide sequence ID" value="NZ_PVZG01000007.1"/>
</dbReference>
<dbReference type="EC" id="3.5.1.88" evidence="2"/>
<sequence length="190" mass="19966">MSPDGLPSSDALADWKPDVLGVEGRVLPVVTAPAEVLSRVGAEVDPADPEIVQLAADLVATMRVSPGCVGLAAPQVGVGAQVFVVDVTQHPKTATSHGTFVLCNARVVEASRWRPGREGCMSVPDLTGDVKRAGRVVVEAVLPGTGEAVRLTTDAFEARALQHEIDHCAGKLFLDRVAGAHAVYQRKVYL</sequence>
<dbReference type="PANTHER" id="PTHR10458">
    <property type="entry name" value="PEPTIDE DEFORMYLASE"/>
    <property type="match status" value="1"/>
</dbReference>
<dbReference type="EMBL" id="PVZG01000007">
    <property type="protein sequence ID" value="PRY28872.1"/>
    <property type="molecule type" value="Genomic_DNA"/>
</dbReference>
<evidence type="ECO:0000313" key="4">
    <source>
        <dbReference type="Proteomes" id="UP000239209"/>
    </source>
</evidence>
<dbReference type="InterPro" id="IPR023635">
    <property type="entry name" value="Peptide_deformylase"/>
</dbReference>
<dbReference type="HAMAP" id="MF_00163">
    <property type="entry name" value="Pep_deformylase"/>
    <property type="match status" value="1"/>
</dbReference>
<comment type="cofactor">
    <cofactor evidence="2">
        <name>Fe(2+)</name>
        <dbReference type="ChEBI" id="CHEBI:29033"/>
    </cofactor>
    <text evidence="2">Binds 1 Fe(2+) ion.</text>
</comment>
<dbReference type="PIRSF" id="PIRSF004749">
    <property type="entry name" value="Pep_def"/>
    <property type="match status" value="1"/>
</dbReference>
<dbReference type="OrthoDB" id="9804313at2"/>
<dbReference type="Pfam" id="PF01327">
    <property type="entry name" value="Pep_deformylase"/>
    <property type="match status" value="1"/>
</dbReference>
<dbReference type="InterPro" id="IPR036821">
    <property type="entry name" value="Peptide_deformylase_sf"/>
</dbReference>
<evidence type="ECO:0000256" key="1">
    <source>
        <dbReference type="ARBA" id="ARBA00010759"/>
    </source>
</evidence>
<evidence type="ECO:0000256" key="2">
    <source>
        <dbReference type="HAMAP-Rule" id="MF_00163"/>
    </source>
</evidence>
<dbReference type="Gene3D" id="3.90.45.10">
    <property type="entry name" value="Peptide deformylase"/>
    <property type="match status" value="1"/>
</dbReference>
<dbReference type="GO" id="GO:0046872">
    <property type="term" value="F:metal ion binding"/>
    <property type="evidence" value="ECO:0007669"/>
    <property type="project" value="UniProtKB-KW"/>
</dbReference>
<keyword evidence="2" id="KW-0408">Iron</keyword>
<comment type="catalytic activity">
    <reaction evidence="2">
        <text>N-terminal N-formyl-L-methionyl-[peptide] + H2O = N-terminal L-methionyl-[peptide] + formate</text>
        <dbReference type="Rhea" id="RHEA:24420"/>
        <dbReference type="Rhea" id="RHEA-COMP:10639"/>
        <dbReference type="Rhea" id="RHEA-COMP:10640"/>
        <dbReference type="ChEBI" id="CHEBI:15377"/>
        <dbReference type="ChEBI" id="CHEBI:15740"/>
        <dbReference type="ChEBI" id="CHEBI:49298"/>
        <dbReference type="ChEBI" id="CHEBI:64731"/>
        <dbReference type="EC" id="3.5.1.88"/>
    </reaction>
</comment>
<dbReference type="GO" id="GO:0042586">
    <property type="term" value="F:peptide deformylase activity"/>
    <property type="evidence" value="ECO:0007669"/>
    <property type="project" value="UniProtKB-UniRule"/>
</dbReference>
<comment type="function">
    <text evidence="2">Removes the formyl group from the N-terminal Met of newly synthesized proteins. Requires at least a dipeptide for an efficient rate of reaction. N-terminal L-methionine is a prerequisite for activity but the enzyme has broad specificity at other positions.</text>
</comment>
<dbReference type="PANTHER" id="PTHR10458:SF22">
    <property type="entry name" value="PEPTIDE DEFORMYLASE"/>
    <property type="match status" value="1"/>
</dbReference>
<feature type="active site" evidence="2">
    <location>
        <position position="164"/>
    </location>
</feature>
<dbReference type="Proteomes" id="UP000239209">
    <property type="component" value="Unassembled WGS sequence"/>
</dbReference>
<comment type="caution">
    <text evidence="3">The sequence shown here is derived from an EMBL/GenBank/DDBJ whole genome shotgun (WGS) entry which is preliminary data.</text>
</comment>
<keyword evidence="2" id="KW-0378">Hydrolase</keyword>
<keyword evidence="4" id="KW-1185">Reference proteome</keyword>
<dbReference type="CDD" id="cd00487">
    <property type="entry name" value="Pep_deformylase"/>
    <property type="match status" value="1"/>
</dbReference>
<dbReference type="PRINTS" id="PR01576">
    <property type="entry name" value="PDEFORMYLASE"/>
</dbReference>
<evidence type="ECO:0000313" key="3">
    <source>
        <dbReference type="EMBL" id="PRY28872.1"/>
    </source>
</evidence>